<reference evidence="2" key="1">
    <citation type="submission" date="2013-09" db="EMBL/GenBank/DDBJ databases">
        <title>Corchorus olitorius genome sequencing.</title>
        <authorList>
            <person name="Alam M."/>
            <person name="Haque M.S."/>
            <person name="Islam M.S."/>
            <person name="Emdad E.M."/>
            <person name="Islam M.M."/>
            <person name="Ahmed B."/>
            <person name="Halim A."/>
            <person name="Hossen Q.M.M."/>
            <person name="Hossain M.Z."/>
            <person name="Ahmed R."/>
            <person name="Khan M.M."/>
            <person name="Islam R."/>
            <person name="Rashid M.M."/>
            <person name="Khan S.A."/>
            <person name="Rahman M.S."/>
            <person name="Alam M."/>
            <person name="Yahiya A.S."/>
            <person name="Khan M.S."/>
            <person name="Azam M.S."/>
            <person name="Haque T."/>
            <person name="Lashkar M.Z.H."/>
            <person name="Akhand A.I."/>
            <person name="Morshed G."/>
            <person name="Roy S."/>
            <person name="Uddin K.S."/>
            <person name="Rabeya T."/>
            <person name="Hossain A.S."/>
            <person name="Chowdhury A."/>
            <person name="Snigdha A.R."/>
            <person name="Mortoza M.S."/>
            <person name="Matin S.A."/>
            <person name="Hoque S.M.E."/>
            <person name="Islam M.K."/>
            <person name="Roy D.K."/>
            <person name="Haider R."/>
            <person name="Moosa M.M."/>
            <person name="Elias S.M."/>
            <person name="Hasan A.M."/>
            <person name="Jahan S."/>
            <person name="Shafiuddin M."/>
            <person name="Mahmood N."/>
            <person name="Shommy N.S."/>
        </authorList>
    </citation>
    <scope>NUCLEOTIDE SEQUENCE [LARGE SCALE GENOMIC DNA]</scope>
    <source>
        <strain evidence="2">cv. O-4</strain>
    </source>
</reference>
<dbReference type="Proteomes" id="UP000187203">
    <property type="component" value="Unassembled WGS sequence"/>
</dbReference>
<gene>
    <name evidence="1" type="ORF">COLO4_07450</name>
</gene>
<keyword evidence="2" id="KW-1185">Reference proteome</keyword>
<name>A0A1R3KJQ4_9ROSI</name>
<accession>A0A1R3KJQ4</accession>
<proteinExistence type="predicted"/>
<sequence length="57" mass="6359">MDSNETRRGVDCLLRAANATVLPRGQGRAEVTIHHNHPAPKKRSRAGTVERCGFWHP</sequence>
<dbReference type="EMBL" id="AWUE01013301">
    <property type="protein sequence ID" value="OMP07316.1"/>
    <property type="molecule type" value="Genomic_DNA"/>
</dbReference>
<evidence type="ECO:0000313" key="1">
    <source>
        <dbReference type="EMBL" id="OMP07316.1"/>
    </source>
</evidence>
<dbReference type="AlphaFoldDB" id="A0A1R3KJQ4"/>
<comment type="caution">
    <text evidence="1">The sequence shown here is derived from an EMBL/GenBank/DDBJ whole genome shotgun (WGS) entry which is preliminary data.</text>
</comment>
<organism evidence="1 2">
    <name type="scientific">Corchorus olitorius</name>
    <dbReference type="NCBI Taxonomy" id="93759"/>
    <lineage>
        <taxon>Eukaryota</taxon>
        <taxon>Viridiplantae</taxon>
        <taxon>Streptophyta</taxon>
        <taxon>Embryophyta</taxon>
        <taxon>Tracheophyta</taxon>
        <taxon>Spermatophyta</taxon>
        <taxon>Magnoliopsida</taxon>
        <taxon>eudicotyledons</taxon>
        <taxon>Gunneridae</taxon>
        <taxon>Pentapetalae</taxon>
        <taxon>rosids</taxon>
        <taxon>malvids</taxon>
        <taxon>Malvales</taxon>
        <taxon>Malvaceae</taxon>
        <taxon>Grewioideae</taxon>
        <taxon>Apeibeae</taxon>
        <taxon>Corchorus</taxon>
    </lineage>
</organism>
<protein>
    <submittedName>
        <fullName evidence="1">Uncharacterized protein</fullName>
    </submittedName>
</protein>
<evidence type="ECO:0000313" key="2">
    <source>
        <dbReference type="Proteomes" id="UP000187203"/>
    </source>
</evidence>